<name>A0AAD9QE15_ACRCE</name>
<proteinExistence type="predicted"/>
<evidence type="ECO:0000313" key="1">
    <source>
        <dbReference type="EMBL" id="KAK2559601.1"/>
    </source>
</evidence>
<evidence type="ECO:0000313" key="2">
    <source>
        <dbReference type="Proteomes" id="UP001249851"/>
    </source>
</evidence>
<comment type="caution">
    <text evidence="1">The sequence shown here is derived from an EMBL/GenBank/DDBJ whole genome shotgun (WGS) entry which is preliminary data.</text>
</comment>
<reference evidence="1" key="2">
    <citation type="journal article" date="2023" name="Science">
        <title>Genomic signatures of disease resistance in endangered staghorn corals.</title>
        <authorList>
            <person name="Vollmer S.V."/>
            <person name="Selwyn J.D."/>
            <person name="Despard B.A."/>
            <person name="Roesel C.L."/>
        </authorList>
    </citation>
    <scope>NUCLEOTIDE SEQUENCE</scope>
    <source>
        <strain evidence="1">K2</strain>
    </source>
</reference>
<gene>
    <name evidence="1" type="ORF">P5673_017681</name>
</gene>
<sequence length="79" mass="9159">MKKAEKYSPSFLKTLNFDDSLDFLGREFYDFGALECKLHNDLLCKNRNSCGPLLRIMSQPKAKYTLQTLVEHVNRENSS</sequence>
<reference evidence="1" key="1">
    <citation type="journal article" date="2023" name="G3 (Bethesda)">
        <title>Whole genome assembly and annotation of the endangered Caribbean coral Acropora cervicornis.</title>
        <authorList>
            <person name="Selwyn J.D."/>
            <person name="Vollmer S.V."/>
        </authorList>
    </citation>
    <scope>NUCLEOTIDE SEQUENCE</scope>
    <source>
        <strain evidence="1">K2</strain>
    </source>
</reference>
<keyword evidence="2" id="KW-1185">Reference proteome</keyword>
<dbReference type="Proteomes" id="UP001249851">
    <property type="component" value="Unassembled WGS sequence"/>
</dbReference>
<dbReference type="AlphaFoldDB" id="A0AAD9QE15"/>
<dbReference type="EMBL" id="JARQWQ010000039">
    <property type="protein sequence ID" value="KAK2559601.1"/>
    <property type="molecule type" value="Genomic_DNA"/>
</dbReference>
<protein>
    <submittedName>
        <fullName evidence="1">Uncharacterized protein</fullName>
    </submittedName>
</protein>
<accession>A0AAD9QE15</accession>
<organism evidence="1 2">
    <name type="scientific">Acropora cervicornis</name>
    <name type="common">Staghorn coral</name>
    <dbReference type="NCBI Taxonomy" id="6130"/>
    <lineage>
        <taxon>Eukaryota</taxon>
        <taxon>Metazoa</taxon>
        <taxon>Cnidaria</taxon>
        <taxon>Anthozoa</taxon>
        <taxon>Hexacorallia</taxon>
        <taxon>Scleractinia</taxon>
        <taxon>Astrocoeniina</taxon>
        <taxon>Acroporidae</taxon>
        <taxon>Acropora</taxon>
    </lineage>
</organism>